<protein>
    <recommendedName>
        <fullName evidence="6">MmgE/PrpD family protein</fullName>
    </recommendedName>
</protein>
<dbReference type="InterPro" id="IPR045337">
    <property type="entry name" value="MmgE_PrpD_C"/>
</dbReference>
<dbReference type="InterPro" id="IPR045336">
    <property type="entry name" value="MmgE_PrpD_N"/>
</dbReference>
<sequence>MPYKTYTASKLATWAISLSYEDLSEEVLDRVEDCILDSIGCAIAGLNGSGSSYSRLVASKQYKNGKCPVWFTPLSLNSTGAAFSNAAAVSILDIDDGHRLAMGHPGAAVVPTALAIADEVGAGTKELYEAIVAGYEISVRLGEAEMRKSYHTGNWTVFGAAITAAKLKNLTLDQTIHALAVAAYHGPRLTDLTQSQEMGSNVKESIPWSVVAGISACELAEVGFTGSRDALDLDNRFDAKIATQKLGGEKDILGVYFKQFSTCRWTHSSIEALCMIVSEHNLSGPDIERIEVETFQQAAALNNSSDPHTLEGAQYSLPYSLAVSVTRGVEALSPMDKSCLGDKETIDLASRITISHSVEMDGYLPLRTPSKVKVITADGVYEKTVVEAWGDAGGTTKRSHLRDKFRLLAKKMVTNEQIEHIIEAVDNLRGGESTPLMNVLSKPL</sequence>
<dbReference type="PANTHER" id="PTHR16943:SF8">
    <property type="entry name" value="2-METHYLCITRATE DEHYDRATASE"/>
    <property type="match status" value="1"/>
</dbReference>
<dbReference type="InterPro" id="IPR036148">
    <property type="entry name" value="MmgE/PrpD_sf"/>
</dbReference>
<dbReference type="GO" id="GO:0016829">
    <property type="term" value="F:lyase activity"/>
    <property type="evidence" value="ECO:0007669"/>
    <property type="project" value="InterPro"/>
</dbReference>
<dbReference type="Proteomes" id="UP000476030">
    <property type="component" value="Unassembled WGS sequence"/>
</dbReference>
<gene>
    <name evidence="4" type="ORF">GQE98_08805</name>
</gene>
<dbReference type="InterPro" id="IPR042183">
    <property type="entry name" value="MmgE/PrpD_sf_1"/>
</dbReference>
<evidence type="ECO:0000313" key="5">
    <source>
        <dbReference type="Proteomes" id="UP000476030"/>
    </source>
</evidence>
<evidence type="ECO:0000313" key="4">
    <source>
        <dbReference type="EMBL" id="MZR30733.1"/>
    </source>
</evidence>
<feature type="domain" description="MmgE/PrpD N-terminal" evidence="2">
    <location>
        <begin position="10"/>
        <end position="241"/>
    </location>
</feature>
<dbReference type="AlphaFoldDB" id="A0A6L8W897"/>
<dbReference type="InterPro" id="IPR042188">
    <property type="entry name" value="MmgE/PrpD_sf_2"/>
</dbReference>
<evidence type="ECO:0008006" key="6">
    <source>
        <dbReference type="Google" id="ProtNLM"/>
    </source>
</evidence>
<accession>A0A6L8W897</accession>
<dbReference type="EMBL" id="WTUW01000002">
    <property type="protein sequence ID" value="MZR30733.1"/>
    <property type="molecule type" value="Genomic_DNA"/>
</dbReference>
<name>A0A6L8W897_9PROT</name>
<evidence type="ECO:0000259" key="3">
    <source>
        <dbReference type="Pfam" id="PF19305"/>
    </source>
</evidence>
<dbReference type="Gene3D" id="3.30.1330.120">
    <property type="entry name" value="2-methylcitrate dehydratase PrpD"/>
    <property type="match status" value="1"/>
</dbReference>
<comment type="caution">
    <text evidence="4">The sequence shown here is derived from an EMBL/GenBank/DDBJ whole genome shotgun (WGS) entry which is preliminary data.</text>
</comment>
<dbReference type="RefSeq" id="WP_161315287.1">
    <property type="nucleotide sequence ID" value="NZ_WTUW01000002.1"/>
</dbReference>
<dbReference type="InterPro" id="IPR005656">
    <property type="entry name" value="MmgE_PrpD"/>
</dbReference>
<evidence type="ECO:0000259" key="2">
    <source>
        <dbReference type="Pfam" id="PF03972"/>
    </source>
</evidence>
<organism evidence="4 5">
    <name type="scientific">Sneathiella litorea</name>
    <dbReference type="NCBI Taxonomy" id="2606216"/>
    <lineage>
        <taxon>Bacteria</taxon>
        <taxon>Pseudomonadati</taxon>
        <taxon>Pseudomonadota</taxon>
        <taxon>Alphaproteobacteria</taxon>
        <taxon>Sneathiellales</taxon>
        <taxon>Sneathiellaceae</taxon>
        <taxon>Sneathiella</taxon>
    </lineage>
</organism>
<dbReference type="Pfam" id="PF19305">
    <property type="entry name" value="MmgE_PrpD_C"/>
    <property type="match status" value="1"/>
</dbReference>
<dbReference type="Pfam" id="PF03972">
    <property type="entry name" value="MmgE_PrpD_N"/>
    <property type="match status" value="1"/>
</dbReference>
<keyword evidence="5" id="KW-1185">Reference proteome</keyword>
<reference evidence="4 5" key="1">
    <citation type="submission" date="2019-12" db="EMBL/GenBank/DDBJ databases">
        <title>Snethiella sp. nov. sp. isolated from sea sand.</title>
        <authorList>
            <person name="Kim J."/>
            <person name="Jeong S.E."/>
            <person name="Jung H.S."/>
            <person name="Jeon C.O."/>
        </authorList>
    </citation>
    <scope>NUCLEOTIDE SEQUENCE [LARGE SCALE GENOMIC DNA]</scope>
    <source>
        <strain evidence="4 5">DP05</strain>
    </source>
</reference>
<comment type="similarity">
    <text evidence="1">Belongs to the PrpD family.</text>
</comment>
<dbReference type="PANTHER" id="PTHR16943">
    <property type="entry name" value="2-METHYLCITRATE DEHYDRATASE-RELATED"/>
    <property type="match status" value="1"/>
</dbReference>
<evidence type="ECO:0000256" key="1">
    <source>
        <dbReference type="ARBA" id="ARBA00006174"/>
    </source>
</evidence>
<dbReference type="SUPFAM" id="SSF103378">
    <property type="entry name" value="2-methylcitrate dehydratase PrpD"/>
    <property type="match status" value="1"/>
</dbReference>
<dbReference type="Gene3D" id="1.10.4100.10">
    <property type="entry name" value="2-methylcitrate dehydratase PrpD"/>
    <property type="match status" value="1"/>
</dbReference>
<proteinExistence type="inferred from homology"/>
<feature type="domain" description="MmgE/PrpD C-terminal" evidence="3">
    <location>
        <begin position="260"/>
        <end position="427"/>
    </location>
</feature>